<evidence type="ECO:0000259" key="1">
    <source>
        <dbReference type="PROSITE" id="PS52002"/>
    </source>
</evidence>
<dbReference type="Gene3D" id="2.30.30.100">
    <property type="match status" value="1"/>
</dbReference>
<dbReference type="InterPro" id="IPR001163">
    <property type="entry name" value="Sm_dom_euk/arc"/>
</dbReference>
<dbReference type="InterPro" id="IPR010920">
    <property type="entry name" value="LSM_dom_sf"/>
</dbReference>
<dbReference type="GO" id="GO:0003723">
    <property type="term" value="F:RNA binding"/>
    <property type="evidence" value="ECO:0007669"/>
    <property type="project" value="InterPro"/>
</dbReference>
<evidence type="ECO:0000313" key="2">
    <source>
        <dbReference type="EMBL" id="EOB13792.1"/>
    </source>
</evidence>
<keyword evidence="2" id="KW-0687">Ribonucleoprotein</keyword>
<feature type="domain" description="Sm" evidence="1">
    <location>
        <begin position="4"/>
        <end position="75"/>
    </location>
</feature>
<dbReference type="VEuPathDB" id="MicrosporidiaDB:NBO_59g0014"/>
<dbReference type="HOGENOM" id="CLU_076902_11_4_1"/>
<dbReference type="AlphaFoldDB" id="R0KU93"/>
<dbReference type="GO" id="GO:1990904">
    <property type="term" value="C:ribonucleoprotein complex"/>
    <property type="evidence" value="ECO:0007669"/>
    <property type="project" value="UniProtKB-KW"/>
</dbReference>
<gene>
    <name evidence="2" type="ORF">NBO_59g0014</name>
</gene>
<organism evidence="2 3">
    <name type="scientific">Nosema bombycis (strain CQ1 / CVCC 102059)</name>
    <name type="common">Microsporidian parasite</name>
    <name type="synonym">Pebrine of silkworm</name>
    <dbReference type="NCBI Taxonomy" id="578461"/>
    <lineage>
        <taxon>Eukaryota</taxon>
        <taxon>Fungi</taxon>
        <taxon>Fungi incertae sedis</taxon>
        <taxon>Microsporidia</taxon>
        <taxon>Nosematidae</taxon>
        <taxon>Nosema</taxon>
    </lineage>
</organism>
<evidence type="ECO:0000313" key="3">
    <source>
        <dbReference type="Proteomes" id="UP000016927"/>
    </source>
</evidence>
<dbReference type="SUPFAM" id="SSF50182">
    <property type="entry name" value="Sm-like ribonucleoproteins"/>
    <property type="match status" value="1"/>
</dbReference>
<proteinExistence type="predicted"/>
<name>R0KU93_NOSB1</name>
<dbReference type="EMBL" id="KB908967">
    <property type="protein sequence ID" value="EOB13792.1"/>
    <property type="molecule type" value="Genomic_DNA"/>
</dbReference>
<keyword evidence="3" id="KW-1185">Reference proteome</keyword>
<dbReference type="OrthoDB" id="25620at2759"/>
<dbReference type="OMA" id="TIACFDI"/>
<dbReference type="Proteomes" id="UP000016927">
    <property type="component" value="Unassembled WGS sequence"/>
</dbReference>
<sequence>MNLPPYEFLKDKIKSQIEVHTHNNKIYRGSFENIDDLSNVHLNEAVEITDKNNDPIYLGTTLINGGNVSFFNIIE</sequence>
<dbReference type="Pfam" id="PF01423">
    <property type="entry name" value="LSM"/>
    <property type="match status" value="1"/>
</dbReference>
<dbReference type="InterPro" id="IPR047575">
    <property type="entry name" value="Sm"/>
</dbReference>
<accession>R0KU93</accession>
<dbReference type="PROSITE" id="PS52002">
    <property type="entry name" value="SM"/>
    <property type="match status" value="1"/>
</dbReference>
<reference evidence="2 3" key="1">
    <citation type="journal article" date="2013" name="BMC Genomics">
        <title>Comparative genomics of parasitic silkworm microsporidia reveal an association between genome expansion and host adaptation.</title>
        <authorList>
            <person name="Pan G."/>
            <person name="Xu J."/>
            <person name="Li T."/>
            <person name="Xia Q."/>
            <person name="Liu S.L."/>
            <person name="Zhang G."/>
            <person name="Li S."/>
            <person name="Li C."/>
            <person name="Liu H."/>
            <person name="Yang L."/>
            <person name="Liu T."/>
            <person name="Zhang X."/>
            <person name="Wu Z."/>
            <person name="Fan W."/>
            <person name="Dang X."/>
            <person name="Xiang H."/>
            <person name="Tao M."/>
            <person name="Li Y."/>
            <person name="Hu J."/>
            <person name="Li Z."/>
            <person name="Lin L."/>
            <person name="Luo J."/>
            <person name="Geng L."/>
            <person name="Wang L."/>
            <person name="Long M."/>
            <person name="Wan Y."/>
            <person name="He N."/>
            <person name="Zhang Z."/>
            <person name="Lu C."/>
            <person name="Keeling P.J."/>
            <person name="Wang J."/>
            <person name="Xiang Z."/>
            <person name="Zhou Z."/>
        </authorList>
    </citation>
    <scope>NUCLEOTIDE SEQUENCE [LARGE SCALE GENOMIC DNA]</scope>
    <source>
        <strain evidence="3">CQ1 / CVCC 102059</strain>
    </source>
</reference>
<dbReference type="SMART" id="SM00651">
    <property type="entry name" value="Sm"/>
    <property type="match status" value="1"/>
</dbReference>
<protein>
    <submittedName>
        <fullName evidence="2">Putative SM-like small nuclear ribonucleoprotein</fullName>
    </submittedName>
</protein>